<organism evidence="1 2">
    <name type="scientific">Methanofollis aquaemaris</name>
    <dbReference type="NCBI Taxonomy" id="126734"/>
    <lineage>
        <taxon>Archaea</taxon>
        <taxon>Methanobacteriati</taxon>
        <taxon>Methanobacteriota</taxon>
        <taxon>Stenosarchaea group</taxon>
        <taxon>Methanomicrobia</taxon>
        <taxon>Methanomicrobiales</taxon>
        <taxon>Methanomicrobiaceae</taxon>
        <taxon>Methanofollis</taxon>
    </lineage>
</organism>
<sequence length="60" mass="6654">MHMPLPGRDVVSESLVRHGITARAAVMRALTRAFGEDVDLRETIRILHDVDVEVVGEGMK</sequence>
<dbReference type="EMBL" id="CP036172">
    <property type="protein sequence ID" value="QSZ66451.1"/>
    <property type="molecule type" value="Genomic_DNA"/>
</dbReference>
<dbReference type="RefSeq" id="WP_265581793.1">
    <property type="nucleotide sequence ID" value="NZ_CP036172.1"/>
</dbReference>
<dbReference type="KEGG" id="maqe:RJ40_02520"/>
<proteinExistence type="predicted"/>
<evidence type="ECO:0000313" key="2">
    <source>
        <dbReference type="Proteomes" id="UP001042704"/>
    </source>
</evidence>
<reference evidence="1" key="1">
    <citation type="journal article" date="2001" name="Int. J. Syst. Evol. Microbiol.">
        <title>Methanofollis aquaemaris sp. nov., a methanogen isolated from an aquaculture fish pond.</title>
        <authorList>
            <person name="Lai M.C."/>
            <person name="Chen S.C."/>
        </authorList>
    </citation>
    <scope>NUCLEOTIDE SEQUENCE</scope>
    <source>
        <strain evidence="1">N2F9704</strain>
    </source>
</reference>
<name>A0A8A3S3X7_9EURY</name>
<protein>
    <submittedName>
        <fullName evidence="1">Uncharacterized protein</fullName>
    </submittedName>
</protein>
<dbReference type="AlphaFoldDB" id="A0A8A3S3X7"/>
<accession>A0A8A3S3X7</accession>
<reference evidence="1" key="2">
    <citation type="submission" date="2019-02" db="EMBL/GenBank/DDBJ databases">
        <authorList>
            <person name="Chen S.-C."/>
            <person name="Chien H.-H."/>
            <person name="Lai M.-C."/>
        </authorList>
    </citation>
    <scope>NUCLEOTIDE SEQUENCE</scope>
    <source>
        <strain evidence="1">N2F9704</strain>
    </source>
</reference>
<keyword evidence="2" id="KW-1185">Reference proteome</keyword>
<gene>
    <name evidence="1" type="ORF">RJ40_02520</name>
</gene>
<dbReference type="GeneID" id="76423201"/>
<evidence type="ECO:0000313" key="1">
    <source>
        <dbReference type="EMBL" id="QSZ66451.1"/>
    </source>
</evidence>
<dbReference type="Proteomes" id="UP001042704">
    <property type="component" value="Chromosome"/>
</dbReference>